<evidence type="ECO:0000313" key="1">
    <source>
        <dbReference type="EMBL" id="SIS85222.1"/>
    </source>
</evidence>
<dbReference type="AlphaFoldDB" id="A0AA45W4I8"/>
<dbReference type="RefSeq" id="WP_076525819.1">
    <property type="nucleotide sequence ID" value="NZ_CP067140.1"/>
</dbReference>
<evidence type="ECO:0000313" key="3">
    <source>
        <dbReference type="Proteomes" id="UP000186216"/>
    </source>
</evidence>
<evidence type="ECO:0008006" key="5">
    <source>
        <dbReference type="Google" id="ProtNLM"/>
    </source>
</evidence>
<evidence type="ECO:0000313" key="4">
    <source>
        <dbReference type="Proteomes" id="UP001215549"/>
    </source>
</evidence>
<dbReference type="Proteomes" id="UP001215549">
    <property type="component" value="Chromosome"/>
</dbReference>
<protein>
    <recommendedName>
        <fullName evidence="5">Tellurite resistance protein TerB</fullName>
    </recommendedName>
</protein>
<organism evidence="1 3">
    <name type="scientific">Paracoccus saliphilus</name>
    <dbReference type="NCBI Taxonomy" id="405559"/>
    <lineage>
        <taxon>Bacteria</taxon>
        <taxon>Pseudomonadati</taxon>
        <taxon>Pseudomonadota</taxon>
        <taxon>Alphaproteobacteria</taxon>
        <taxon>Rhodobacterales</taxon>
        <taxon>Paracoccaceae</taxon>
        <taxon>Paracoccus</taxon>
    </lineage>
</organism>
<evidence type="ECO:0000313" key="2">
    <source>
        <dbReference type="EMBL" id="WCR04117.1"/>
    </source>
</evidence>
<reference evidence="1 3" key="1">
    <citation type="submission" date="2017-01" db="EMBL/GenBank/DDBJ databases">
        <authorList>
            <person name="Varghese N."/>
            <person name="Submissions S."/>
        </authorList>
    </citation>
    <scope>NUCLEOTIDE SEQUENCE [LARGE SCALE GENOMIC DNA]</scope>
    <source>
        <strain evidence="1 3">DSM 18447</strain>
    </source>
</reference>
<dbReference type="Proteomes" id="UP000186216">
    <property type="component" value="Unassembled WGS sequence"/>
</dbReference>
<sequence>MPVLIAIVGALIAASIWYLRIRSAGVAARELTYMARDVVGAARALGFRRRANVHPVESVDDPALAVTAIGIAFLELDDLPSREDRERLASSISRHTGNSMARAEEMMIVGRWLVNECHGPQPAITRLTRRLSRLDQHGFQSLLLVLNDVGQGAGGLSQRQREALDEVARLMKLR</sequence>
<gene>
    <name evidence="2" type="ORF">JHX88_05050</name>
    <name evidence="1" type="ORF">SAMN05421772_106188</name>
</gene>
<name>A0AA45W4I8_9RHOB</name>
<dbReference type="EMBL" id="FTOU01000006">
    <property type="protein sequence ID" value="SIS85222.1"/>
    <property type="molecule type" value="Genomic_DNA"/>
</dbReference>
<reference evidence="2 4" key="2">
    <citation type="submission" date="2021-01" db="EMBL/GenBank/DDBJ databases">
        <title>Biogeographic distribution of Paracoccus.</title>
        <authorList>
            <person name="Hollensteiner J."/>
            <person name="Leineberger J."/>
            <person name="Brinkhoff T."/>
            <person name="Daniel R."/>
        </authorList>
    </citation>
    <scope>NUCLEOTIDE SEQUENCE [LARGE SCALE GENOMIC DNA]</scope>
    <source>
        <strain evidence="2 4">DSM 18447</strain>
    </source>
</reference>
<dbReference type="EMBL" id="CP067140">
    <property type="protein sequence ID" value="WCR04117.1"/>
    <property type="molecule type" value="Genomic_DNA"/>
</dbReference>
<proteinExistence type="predicted"/>
<keyword evidence="4" id="KW-1185">Reference proteome</keyword>
<accession>A0AA45W4I8</accession>